<accession>A0A2N7VKP4</accession>
<dbReference type="Proteomes" id="UP000235616">
    <property type="component" value="Unassembled WGS sequence"/>
</dbReference>
<comment type="caution">
    <text evidence="2">The sequence shown here is derived from an EMBL/GenBank/DDBJ whole genome shotgun (WGS) entry which is preliminary data.</text>
</comment>
<dbReference type="EMBL" id="PNYA01000018">
    <property type="protein sequence ID" value="PMS17706.1"/>
    <property type="molecule type" value="Genomic_DNA"/>
</dbReference>
<gene>
    <name evidence="2" type="ORF">C0Z18_19860</name>
</gene>
<protein>
    <submittedName>
        <fullName evidence="2">Uncharacterized protein</fullName>
    </submittedName>
</protein>
<evidence type="ECO:0000256" key="1">
    <source>
        <dbReference type="SAM" id="MobiDB-lite"/>
    </source>
</evidence>
<keyword evidence="3" id="KW-1185">Reference proteome</keyword>
<proteinExistence type="predicted"/>
<feature type="region of interest" description="Disordered" evidence="1">
    <location>
        <begin position="19"/>
        <end position="50"/>
    </location>
</feature>
<name>A0A2N7VKP4_9BURK</name>
<reference evidence="2 3" key="1">
    <citation type="submission" date="2018-01" db="EMBL/GenBank/DDBJ databases">
        <title>Whole genome analyses suggest that Burkholderia sensu lato contains two further novel genera in the rhizoxinica-symbiotica group Mycetohabitans gen. nov., and Trinickia gen. nov.: implications for the evolution of diazotrophy and nodulation in the Burkholderiaceae.</title>
        <authorList>
            <person name="Estrada-de los Santos P."/>
            <person name="Palmer M."/>
            <person name="Chavez-Ramirez B."/>
            <person name="Beukes C."/>
            <person name="Steenkamp E.T."/>
            <person name="Hirsch A.M."/>
            <person name="Manyaka P."/>
            <person name="Maluk M."/>
            <person name="Lafos M."/>
            <person name="Crook M."/>
            <person name="Gross E."/>
            <person name="Simon M.F."/>
            <person name="Bueno dos Reis Junior F."/>
            <person name="Poole P.S."/>
            <person name="Venter S.N."/>
            <person name="James E.K."/>
        </authorList>
    </citation>
    <scope>NUCLEOTIDE SEQUENCE [LARGE SCALE GENOMIC DNA]</scope>
    <source>
        <strain evidence="2 3">GIMN1.004</strain>
    </source>
</reference>
<sequence length="73" mass="7852">MWMHVARAIASRCQAALDDPRAGAGVPTGESAGMSARESGKHDACRRTPSGVRVRRTEGVDGVKYARVERDRA</sequence>
<organism evidence="2 3">
    <name type="scientific">Trinickia dabaoshanensis</name>
    <dbReference type="NCBI Taxonomy" id="564714"/>
    <lineage>
        <taxon>Bacteria</taxon>
        <taxon>Pseudomonadati</taxon>
        <taxon>Pseudomonadota</taxon>
        <taxon>Betaproteobacteria</taxon>
        <taxon>Burkholderiales</taxon>
        <taxon>Burkholderiaceae</taxon>
        <taxon>Trinickia</taxon>
    </lineage>
</organism>
<evidence type="ECO:0000313" key="2">
    <source>
        <dbReference type="EMBL" id="PMS17706.1"/>
    </source>
</evidence>
<evidence type="ECO:0000313" key="3">
    <source>
        <dbReference type="Proteomes" id="UP000235616"/>
    </source>
</evidence>
<dbReference type="AlphaFoldDB" id="A0A2N7VKP4"/>